<dbReference type="AlphaFoldDB" id="A0A5D2HXA4"/>
<organism evidence="1 2">
    <name type="scientific">Gossypium tomentosum</name>
    <name type="common">Hawaiian cotton</name>
    <name type="synonym">Gossypium sandvicense</name>
    <dbReference type="NCBI Taxonomy" id="34277"/>
    <lineage>
        <taxon>Eukaryota</taxon>
        <taxon>Viridiplantae</taxon>
        <taxon>Streptophyta</taxon>
        <taxon>Embryophyta</taxon>
        <taxon>Tracheophyta</taxon>
        <taxon>Spermatophyta</taxon>
        <taxon>Magnoliopsida</taxon>
        <taxon>eudicotyledons</taxon>
        <taxon>Gunneridae</taxon>
        <taxon>Pentapetalae</taxon>
        <taxon>rosids</taxon>
        <taxon>malvids</taxon>
        <taxon>Malvales</taxon>
        <taxon>Malvaceae</taxon>
        <taxon>Malvoideae</taxon>
        <taxon>Gossypium</taxon>
    </lineage>
</organism>
<evidence type="ECO:0000313" key="2">
    <source>
        <dbReference type="Proteomes" id="UP000322667"/>
    </source>
</evidence>
<sequence>MESKYYQHKELHLNFRSLIKVERYESKVIYDRCANKIQENEDQIGLHEQLLALTYERTEQLNVEEPDASTKEIINYENIENVDTYNSLKTGMRILEEQCHMIETCNNMYMPNPATASSPKVVAETIGYIIEATLVSKLPPKAQDPTPKRRYNKKYCHKERNITFRSLLEVKRYETNGILPMRGKKKKESNDQSESLAPLLLLISRETRELNEELKASTMERTNLENMHMSNLTASASTAPKVGRRGRKRKMKTMVSLEAKASIGIKQNDEAAPVDDPINDEAALIDVPIIDEPTLINFPINDEAASIDVPINDEAAPIDVSIINEVALIDVPINDETAMIDVPIIYEASLIDVPITYVENFSYLGH</sequence>
<keyword evidence="2" id="KW-1185">Reference proteome</keyword>
<dbReference type="Proteomes" id="UP000322667">
    <property type="component" value="Chromosome D13"/>
</dbReference>
<proteinExistence type="predicted"/>
<accession>A0A5D2HXA4</accession>
<dbReference type="EMBL" id="CM017635">
    <property type="protein sequence ID" value="TYH34827.1"/>
    <property type="molecule type" value="Genomic_DNA"/>
</dbReference>
<gene>
    <name evidence="1" type="ORF">ES332_D13G151100v1</name>
</gene>
<name>A0A5D2HXA4_GOSTO</name>
<reference evidence="1 2" key="1">
    <citation type="submission" date="2019-07" db="EMBL/GenBank/DDBJ databases">
        <title>WGS assembly of Gossypium tomentosum.</title>
        <authorList>
            <person name="Chen Z.J."/>
            <person name="Sreedasyam A."/>
            <person name="Ando A."/>
            <person name="Song Q."/>
            <person name="De L."/>
            <person name="Hulse-Kemp A."/>
            <person name="Ding M."/>
            <person name="Ye W."/>
            <person name="Kirkbride R."/>
            <person name="Jenkins J."/>
            <person name="Plott C."/>
            <person name="Lovell J."/>
            <person name="Lin Y.-M."/>
            <person name="Vaughn R."/>
            <person name="Liu B."/>
            <person name="Li W."/>
            <person name="Simpson S."/>
            <person name="Scheffler B."/>
            <person name="Saski C."/>
            <person name="Grover C."/>
            <person name="Hu G."/>
            <person name="Conover J."/>
            <person name="Carlson J."/>
            <person name="Shu S."/>
            <person name="Boston L."/>
            <person name="Williams M."/>
            <person name="Peterson D."/>
            <person name="Mcgee K."/>
            <person name="Jones D."/>
            <person name="Wendel J."/>
            <person name="Stelly D."/>
            <person name="Grimwood J."/>
            <person name="Schmutz J."/>
        </authorList>
    </citation>
    <scope>NUCLEOTIDE SEQUENCE [LARGE SCALE GENOMIC DNA]</scope>
    <source>
        <strain evidence="1">7179.01</strain>
    </source>
</reference>
<protein>
    <submittedName>
        <fullName evidence="1">Uncharacterized protein</fullName>
    </submittedName>
</protein>
<evidence type="ECO:0000313" key="1">
    <source>
        <dbReference type="EMBL" id="TYH34827.1"/>
    </source>
</evidence>